<name>A0ACB9MUF2_BAUVA</name>
<dbReference type="Proteomes" id="UP000828941">
    <property type="component" value="Chromosome 8"/>
</dbReference>
<accession>A0ACB9MUF2</accession>
<gene>
    <name evidence="1" type="ORF">L6164_020239</name>
</gene>
<sequence>MEGIFLRSANFVPLSTTSLLEKPPKICRDRTSVIYGSLKHKWSKIHQALTQLRISRGDVNSELGSLESMEGMLPCSANFVPLSPISFLERAAKICRHRNSVVYGSLKYNWGETYQRCLKLASALTLLGISRGDVVATLLPNVPAMYELHFAVPMAGAVLCTLNSRLDERMVSILLEHSQAKVLSVDYQFLCIAQGALDMLAKATIQLPILVLVTDSVCPSTIDTTSVSYEYEKLLALGHDEFKILRTNSELDPISINYTSGTTSRPKGVVFSHRGAYLNSLATVLLFEMGFKPVYLWTVPMFHSNGWCLPGELQHSVGSIYASGKCLQKAYLTV</sequence>
<proteinExistence type="predicted"/>
<dbReference type="EMBL" id="CM039433">
    <property type="protein sequence ID" value="KAI4327822.1"/>
    <property type="molecule type" value="Genomic_DNA"/>
</dbReference>
<keyword evidence="2" id="KW-1185">Reference proteome</keyword>
<comment type="caution">
    <text evidence="1">The sequence shown here is derived from an EMBL/GenBank/DDBJ whole genome shotgun (WGS) entry which is preliminary data.</text>
</comment>
<evidence type="ECO:0000313" key="2">
    <source>
        <dbReference type="Proteomes" id="UP000828941"/>
    </source>
</evidence>
<organism evidence="1 2">
    <name type="scientific">Bauhinia variegata</name>
    <name type="common">Purple orchid tree</name>
    <name type="synonym">Phanera variegata</name>
    <dbReference type="NCBI Taxonomy" id="167791"/>
    <lineage>
        <taxon>Eukaryota</taxon>
        <taxon>Viridiplantae</taxon>
        <taxon>Streptophyta</taxon>
        <taxon>Embryophyta</taxon>
        <taxon>Tracheophyta</taxon>
        <taxon>Spermatophyta</taxon>
        <taxon>Magnoliopsida</taxon>
        <taxon>eudicotyledons</taxon>
        <taxon>Gunneridae</taxon>
        <taxon>Pentapetalae</taxon>
        <taxon>rosids</taxon>
        <taxon>fabids</taxon>
        <taxon>Fabales</taxon>
        <taxon>Fabaceae</taxon>
        <taxon>Cercidoideae</taxon>
        <taxon>Cercideae</taxon>
        <taxon>Bauhiniinae</taxon>
        <taxon>Bauhinia</taxon>
    </lineage>
</organism>
<evidence type="ECO:0000313" key="1">
    <source>
        <dbReference type="EMBL" id="KAI4327822.1"/>
    </source>
</evidence>
<protein>
    <submittedName>
        <fullName evidence="1">Uncharacterized protein</fullName>
    </submittedName>
</protein>
<reference evidence="1 2" key="1">
    <citation type="journal article" date="2022" name="DNA Res.">
        <title>Chromosomal-level genome assembly of the orchid tree Bauhinia variegata (Leguminosae; Cercidoideae) supports the allotetraploid origin hypothesis of Bauhinia.</title>
        <authorList>
            <person name="Zhong Y."/>
            <person name="Chen Y."/>
            <person name="Zheng D."/>
            <person name="Pang J."/>
            <person name="Liu Y."/>
            <person name="Luo S."/>
            <person name="Meng S."/>
            <person name="Qian L."/>
            <person name="Wei D."/>
            <person name="Dai S."/>
            <person name="Zhou R."/>
        </authorList>
    </citation>
    <scope>NUCLEOTIDE SEQUENCE [LARGE SCALE GENOMIC DNA]</scope>
    <source>
        <strain evidence="1">BV-YZ2020</strain>
    </source>
</reference>